<protein>
    <recommendedName>
        <fullName evidence="3">Type II toxin-antitoxin system HicA family toxin</fullName>
    </recommendedName>
</protein>
<comment type="caution">
    <text evidence="1">The sequence shown here is derived from an EMBL/GenBank/DDBJ whole genome shotgun (WGS) entry which is preliminary data.</text>
</comment>
<reference evidence="1 2" key="1">
    <citation type="journal article" date="2020" name="Cell Host Microbe">
        <title>Functional and Genomic Variation between Human-Derived Isolates of Lachnospiraceae Reveals Inter- and Intra-Species Diversity.</title>
        <authorList>
            <person name="Sorbara M.T."/>
            <person name="Littmann E.R."/>
            <person name="Fontana E."/>
            <person name="Moody T.U."/>
            <person name="Kohout C.E."/>
            <person name="Gjonbalaj M."/>
            <person name="Eaton V."/>
            <person name="Seok R."/>
            <person name="Leiner I.M."/>
            <person name="Pamer E.G."/>
        </authorList>
    </citation>
    <scope>NUCLEOTIDE SEQUENCE [LARGE SCALE GENOMIC DNA]</scope>
    <source>
        <strain evidence="1 2">MSK.17.74</strain>
    </source>
</reference>
<dbReference type="EMBL" id="JAAITS010000004">
    <property type="protein sequence ID" value="NSG84233.1"/>
    <property type="molecule type" value="Genomic_DNA"/>
</dbReference>
<keyword evidence="2" id="KW-1185">Reference proteome</keyword>
<evidence type="ECO:0000313" key="1">
    <source>
        <dbReference type="EMBL" id="NSG84233.1"/>
    </source>
</evidence>
<accession>A0ABX2H4R4</accession>
<organism evidence="1 2">
    <name type="scientific">Blautia faecis</name>
    <dbReference type="NCBI Taxonomy" id="871665"/>
    <lineage>
        <taxon>Bacteria</taxon>
        <taxon>Bacillati</taxon>
        <taxon>Bacillota</taxon>
        <taxon>Clostridia</taxon>
        <taxon>Lachnospirales</taxon>
        <taxon>Lachnospiraceae</taxon>
        <taxon>Blautia</taxon>
    </lineage>
</organism>
<evidence type="ECO:0000313" key="2">
    <source>
        <dbReference type="Proteomes" id="UP001644719"/>
    </source>
</evidence>
<dbReference type="Proteomes" id="UP001644719">
    <property type="component" value="Unassembled WGS sequence"/>
</dbReference>
<name>A0ABX2H4R4_9FIRM</name>
<evidence type="ECO:0008006" key="3">
    <source>
        <dbReference type="Google" id="ProtNLM"/>
    </source>
</evidence>
<proteinExistence type="predicted"/>
<dbReference type="RefSeq" id="WP_173769220.1">
    <property type="nucleotide sequence ID" value="NZ_JAAITS010000004.1"/>
</dbReference>
<gene>
    <name evidence="1" type="ORF">G5B17_01985</name>
</gene>
<sequence>MGKKTTKSWDKKQERRLRSYLKANGYLYICSKGSHDKYRSTITGNNVEVNNHINKMVWKRTIEEVADDLKSKGYNYVPYERVR</sequence>